<dbReference type="GO" id="GO:0005737">
    <property type="term" value="C:cytoplasm"/>
    <property type="evidence" value="ECO:0007669"/>
    <property type="project" value="TreeGrafter"/>
</dbReference>
<dbReference type="PANTHER" id="PTHR16305:SF28">
    <property type="entry name" value="GUANYLATE CYCLASE DOMAIN-CONTAINING PROTEIN"/>
    <property type="match status" value="1"/>
</dbReference>
<dbReference type="PROSITE" id="PS50043">
    <property type="entry name" value="HTH_LUXR_2"/>
    <property type="match status" value="1"/>
</dbReference>
<dbReference type="SMART" id="SM00421">
    <property type="entry name" value="HTH_LUXR"/>
    <property type="match status" value="1"/>
</dbReference>
<evidence type="ECO:0000256" key="1">
    <source>
        <dbReference type="ARBA" id="ARBA00022741"/>
    </source>
</evidence>
<dbReference type="InterPro" id="IPR000792">
    <property type="entry name" value="Tscrpt_reg_LuxR_C"/>
</dbReference>
<evidence type="ECO:0000313" key="5">
    <source>
        <dbReference type="Proteomes" id="UP000494119"/>
    </source>
</evidence>
<dbReference type="InterPro" id="IPR011990">
    <property type="entry name" value="TPR-like_helical_dom_sf"/>
</dbReference>
<keyword evidence="1" id="KW-0547">Nucleotide-binding</keyword>
<dbReference type="SUPFAM" id="SSF46894">
    <property type="entry name" value="C-terminal effector domain of the bipartite response regulators"/>
    <property type="match status" value="1"/>
</dbReference>
<dbReference type="Gene3D" id="1.25.40.10">
    <property type="entry name" value="Tetratricopeptide repeat domain"/>
    <property type="match status" value="2"/>
</dbReference>
<dbReference type="PANTHER" id="PTHR16305">
    <property type="entry name" value="TESTICULAR SOLUBLE ADENYLYL CYCLASE"/>
    <property type="match status" value="1"/>
</dbReference>
<reference evidence="4 5" key="1">
    <citation type="submission" date="2020-04" db="EMBL/GenBank/DDBJ databases">
        <authorList>
            <person name="De Canck E."/>
        </authorList>
    </citation>
    <scope>NUCLEOTIDE SEQUENCE [LARGE SCALE GENOMIC DNA]</scope>
    <source>
        <strain evidence="4 5">LMG 28688</strain>
    </source>
</reference>
<dbReference type="SMART" id="SM00028">
    <property type="entry name" value="TPR"/>
    <property type="match status" value="4"/>
</dbReference>
<dbReference type="Pfam" id="PF13191">
    <property type="entry name" value="AAA_16"/>
    <property type="match status" value="1"/>
</dbReference>
<dbReference type="EMBL" id="CADIKL010000041">
    <property type="protein sequence ID" value="CAB3803870.1"/>
    <property type="molecule type" value="Genomic_DNA"/>
</dbReference>
<evidence type="ECO:0000313" key="4">
    <source>
        <dbReference type="EMBL" id="CAB3803870.1"/>
    </source>
</evidence>
<dbReference type="SUPFAM" id="SSF48452">
    <property type="entry name" value="TPR-like"/>
    <property type="match status" value="1"/>
</dbReference>
<dbReference type="PROSITE" id="PS00622">
    <property type="entry name" value="HTH_LUXR_1"/>
    <property type="match status" value="1"/>
</dbReference>
<gene>
    <name evidence="4" type="ORF">LMG28688_05857</name>
</gene>
<protein>
    <recommendedName>
        <fullName evidence="3">HTH luxR-type domain-containing protein</fullName>
    </recommendedName>
</protein>
<dbReference type="InterPro" id="IPR027417">
    <property type="entry name" value="P-loop_NTPase"/>
</dbReference>
<proteinExistence type="predicted"/>
<sequence length="1020" mass="111896">MQCRRCGRDNRTDARFCDACGAHLVACAVQQEAARTPVIGREAELGALAGLVGHMIDGHGAIAMLAGEPGIGKTHTAQALASRATHGVRVLWGRCNEQPGAPPYWPWLQIMRAWLAGRDEETLRAVPVSTVAPIAEIFPEIRQRIVDLAPLLPTPDPQQQRFRLFDAWTGFWKFAAATEPLLLIIDNLHWADASSLGFLEFLAPEVADHRILLLATYRDVELDRQHPLSATLGDLARYAHFHRFHLAGFDRRETEAMVALSGGKGIAPRLLDTIHSQTEGNPLFIAETIRLLIQEGTLEHGMARPPTEPHPAAPCVRIPEGVKQIIGRRLDHLSPPTNRVLERAALIGRIFELRLLRYLLDEALAIHFNDAIEEALRSRILEPGEQPGCFQFSHALIRETLYDEIPMLTRCALHLQVARTIEEFDSDDSGQHLSVLAHHYASALPVADAARATDVARCAAERATRLLAHEEAVRYYRLALQAASMTSPDDPVSRIRLLNALGESLTLLGDYLQARETFGQAMSLARVARQADEMMRAAMGFEMATWSPGLPGQSAAQLLREALAAQDGGNSPARAKLLSALARALIFSGDETQAAIVRDQALAIARRSGDKTALASTLASALSIRWQPERSGERLRDIGEALDLAQGTDNLLLALDVKAWELFETMELGDLSTWLMQLAQLERQADELRQPFMRYVAATSRATCALLQGRFKDAEHLIAQALQIGRRMPGLDAPGVYGMQMFTLRCEQGRLRELTPLVQAFVRAMPRAGLWRPGLALLYAEIGLLDEARCEFEALAADAFSAIRHDALRAASLAYLAQVCARLDDKPHADVLYALLLPYAGRNLLIGTTVGCFGAAASLLGLLATTQRNWQEAQRHFESALTMNLRQGAEPALARTRLRYASMRLARNADGDIDAARVLLEDAHAAAERMGMGALTREIDSAQRSIEPASSRAWPAGLSTRETEVLRLVSSGLGNREIAEQLFVSPNTIANHIRAILTKTNSANRTEAAAFAVRNGLTDV</sequence>
<evidence type="ECO:0000259" key="3">
    <source>
        <dbReference type="PROSITE" id="PS50043"/>
    </source>
</evidence>
<dbReference type="Gene3D" id="1.10.10.10">
    <property type="entry name" value="Winged helix-like DNA-binding domain superfamily/Winged helix DNA-binding domain"/>
    <property type="match status" value="1"/>
</dbReference>
<dbReference type="GO" id="GO:0003677">
    <property type="term" value="F:DNA binding"/>
    <property type="evidence" value="ECO:0007669"/>
    <property type="project" value="InterPro"/>
</dbReference>
<dbReference type="GO" id="GO:0005524">
    <property type="term" value="F:ATP binding"/>
    <property type="evidence" value="ECO:0007669"/>
    <property type="project" value="UniProtKB-KW"/>
</dbReference>
<name>A0A6J5GQ19_9BURK</name>
<dbReference type="AlphaFoldDB" id="A0A6J5GQ19"/>
<keyword evidence="2" id="KW-0067">ATP-binding</keyword>
<dbReference type="InterPro" id="IPR019734">
    <property type="entry name" value="TPR_rpt"/>
</dbReference>
<dbReference type="Proteomes" id="UP000494119">
    <property type="component" value="Unassembled WGS sequence"/>
</dbReference>
<dbReference type="PRINTS" id="PR00038">
    <property type="entry name" value="HTHLUXR"/>
</dbReference>
<dbReference type="Pfam" id="PF00196">
    <property type="entry name" value="GerE"/>
    <property type="match status" value="1"/>
</dbReference>
<dbReference type="SUPFAM" id="SSF52540">
    <property type="entry name" value="P-loop containing nucleoside triphosphate hydrolases"/>
    <property type="match status" value="1"/>
</dbReference>
<dbReference type="InterPro" id="IPR041664">
    <property type="entry name" value="AAA_16"/>
</dbReference>
<evidence type="ECO:0000256" key="2">
    <source>
        <dbReference type="ARBA" id="ARBA00022840"/>
    </source>
</evidence>
<dbReference type="GO" id="GO:0006355">
    <property type="term" value="P:regulation of DNA-templated transcription"/>
    <property type="evidence" value="ECO:0007669"/>
    <property type="project" value="InterPro"/>
</dbReference>
<dbReference type="GO" id="GO:0004016">
    <property type="term" value="F:adenylate cyclase activity"/>
    <property type="evidence" value="ECO:0007669"/>
    <property type="project" value="TreeGrafter"/>
</dbReference>
<organism evidence="4 5">
    <name type="scientific">Paraburkholderia caffeinitolerans</name>
    <dbReference type="NCBI Taxonomy" id="1723730"/>
    <lineage>
        <taxon>Bacteria</taxon>
        <taxon>Pseudomonadati</taxon>
        <taxon>Pseudomonadota</taxon>
        <taxon>Betaproteobacteria</taxon>
        <taxon>Burkholderiales</taxon>
        <taxon>Burkholderiaceae</taxon>
        <taxon>Paraburkholderia</taxon>
    </lineage>
</organism>
<keyword evidence="5" id="KW-1185">Reference proteome</keyword>
<feature type="domain" description="HTH luxR-type" evidence="3">
    <location>
        <begin position="951"/>
        <end position="1016"/>
    </location>
</feature>
<dbReference type="CDD" id="cd06170">
    <property type="entry name" value="LuxR_C_like"/>
    <property type="match status" value="1"/>
</dbReference>
<accession>A0A6J5GQ19</accession>
<dbReference type="InterPro" id="IPR036388">
    <property type="entry name" value="WH-like_DNA-bd_sf"/>
</dbReference>
<dbReference type="Gene3D" id="3.40.50.300">
    <property type="entry name" value="P-loop containing nucleotide triphosphate hydrolases"/>
    <property type="match status" value="1"/>
</dbReference>
<dbReference type="InterPro" id="IPR016032">
    <property type="entry name" value="Sig_transdc_resp-reg_C-effctor"/>
</dbReference>